<dbReference type="GO" id="GO:0003723">
    <property type="term" value="F:RNA binding"/>
    <property type="evidence" value="ECO:0007669"/>
    <property type="project" value="InterPro"/>
</dbReference>
<dbReference type="Proteomes" id="UP000238083">
    <property type="component" value="Unassembled WGS sequence"/>
</dbReference>
<dbReference type="SUPFAM" id="SSF52172">
    <property type="entry name" value="CheY-like"/>
    <property type="match status" value="1"/>
</dbReference>
<sequence length="255" mass="27400">MSRSEANRRLASSRLSVVRDEPLTTDVPGSDVPLAAALAGLARELQTEAAPRDVVQQAVASAAALIGGVEHASISLVRRRRQVWSAAVTDETALAFDRLQEEVGEGPCLDAMFADAVVRTDDLRDDPRWPVLAVESADLGVRSMLCFQLFVHENTLGGLNLLSSRPAAFDGESELVGSMVAAHAAVALAAAQKFDDLTTALSHRDVIGQAKGILMERFKLDADQAFALLARISQDRNVKLHHLAEQLTRSGSLDR</sequence>
<dbReference type="InterPro" id="IPR029016">
    <property type="entry name" value="GAF-like_dom_sf"/>
</dbReference>
<accession>A0A2T0R3D1</accession>
<keyword evidence="2" id="KW-0418">Kinase</keyword>
<dbReference type="GO" id="GO:0016301">
    <property type="term" value="F:kinase activity"/>
    <property type="evidence" value="ECO:0007669"/>
    <property type="project" value="UniProtKB-KW"/>
</dbReference>
<dbReference type="PROSITE" id="PS50921">
    <property type="entry name" value="ANTAR"/>
    <property type="match status" value="1"/>
</dbReference>
<reference evidence="6 7" key="1">
    <citation type="submission" date="2018-03" db="EMBL/GenBank/DDBJ databases">
        <title>Genomic Encyclopedia of Archaeal and Bacterial Type Strains, Phase II (KMG-II): from individual species to whole genera.</title>
        <authorList>
            <person name="Goeker M."/>
        </authorList>
    </citation>
    <scope>NUCLEOTIDE SEQUENCE [LARGE SCALE GENOMIC DNA]</scope>
    <source>
        <strain evidence="6 7">DSM 19711</strain>
    </source>
</reference>
<evidence type="ECO:0000259" key="5">
    <source>
        <dbReference type="PROSITE" id="PS50921"/>
    </source>
</evidence>
<dbReference type="PIRSF" id="PIRSF036625">
    <property type="entry name" value="GAF_ANTAR"/>
    <property type="match status" value="1"/>
</dbReference>
<dbReference type="InterPro" id="IPR005561">
    <property type="entry name" value="ANTAR"/>
</dbReference>
<dbReference type="OrthoDB" id="4629915at2"/>
<dbReference type="Gene3D" id="3.30.450.40">
    <property type="match status" value="1"/>
</dbReference>
<evidence type="ECO:0000256" key="2">
    <source>
        <dbReference type="ARBA" id="ARBA00022777"/>
    </source>
</evidence>
<keyword evidence="4" id="KW-0804">Transcription</keyword>
<keyword evidence="1" id="KW-0808">Transferase</keyword>
<dbReference type="InterPro" id="IPR003018">
    <property type="entry name" value="GAF"/>
</dbReference>
<keyword evidence="7" id="KW-1185">Reference proteome</keyword>
<organism evidence="6 7">
    <name type="scientific">Kineococcus rhizosphaerae</name>
    <dbReference type="NCBI Taxonomy" id="559628"/>
    <lineage>
        <taxon>Bacteria</taxon>
        <taxon>Bacillati</taxon>
        <taxon>Actinomycetota</taxon>
        <taxon>Actinomycetes</taxon>
        <taxon>Kineosporiales</taxon>
        <taxon>Kineosporiaceae</taxon>
        <taxon>Kineococcus</taxon>
    </lineage>
</organism>
<evidence type="ECO:0000256" key="4">
    <source>
        <dbReference type="ARBA" id="ARBA00023163"/>
    </source>
</evidence>
<protein>
    <submittedName>
        <fullName evidence="6">GAF domain-containing protein</fullName>
    </submittedName>
</protein>
<dbReference type="InterPro" id="IPR012074">
    <property type="entry name" value="GAF_ANTAR"/>
</dbReference>
<evidence type="ECO:0000313" key="6">
    <source>
        <dbReference type="EMBL" id="PRY14545.1"/>
    </source>
</evidence>
<feature type="domain" description="ANTAR" evidence="5">
    <location>
        <begin position="187"/>
        <end position="248"/>
    </location>
</feature>
<comment type="caution">
    <text evidence="6">The sequence shown here is derived from an EMBL/GenBank/DDBJ whole genome shotgun (WGS) entry which is preliminary data.</text>
</comment>
<dbReference type="EMBL" id="PVZF01000006">
    <property type="protein sequence ID" value="PRY14545.1"/>
    <property type="molecule type" value="Genomic_DNA"/>
</dbReference>
<keyword evidence="3" id="KW-0805">Transcription regulation</keyword>
<dbReference type="Gene3D" id="1.10.10.10">
    <property type="entry name" value="Winged helix-like DNA-binding domain superfamily/Winged helix DNA-binding domain"/>
    <property type="match status" value="1"/>
</dbReference>
<dbReference type="InterPro" id="IPR011006">
    <property type="entry name" value="CheY-like_superfamily"/>
</dbReference>
<dbReference type="SUPFAM" id="SSF55781">
    <property type="entry name" value="GAF domain-like"/>
    <property type="match status" value="1"/>
</dbReference>
<evidence type="ECO:0000256" key="1">
    <source>
        <dbReference type="ARBA" id="ARBA00022679"/>
    </source>
</evidence>
<dbReference type="SMART" id="SM01012">
    <property type="entry name" value="ANTAR"/>
    <property type="match status" value="1"/>
</dbReference>
<gene>
    <name evidence="6" type="ORF">CLV37_106103</name>
</gene>
<dbReference type="SMART" id="SM00065">
    <property type="entry name" value="GAF"/>
    <property type="match status" value="1"/>
</dbReference>
<dbReference type="Pfam" id="PF13185">
    <property type="entry name" value="GAF_2"/>
    <property type="match status" value="1"/>
</dbReference>
<evidence type="ECO:0000256" key="3">
    <source>
        <dbReference type="ARBA" id="ARBA00023015"/>
    </source>
</evidence>
<proteinExistence type="predicted"/>
<dbReference type="AlphaFoldDB" id="A0A2T0R3D1"/>
<dbReference type="RefSeq" id="WP_106210966.1">
    <property type="nucleotide sequence ID" value="NZ_PVZF01000006.1"/>
</dbReference>
<evidence type="ECO:0000313" key="7">
    <source>
        <dbReference type="Proteomes" id="UP000238083"/>
    </source>
</evidence>
<name>A0A2T0R3D1_9ACTN</name>
<dbReference type="Pfam" id="PF03861">
    <property type="entry name" value="ANTAR"/>
    <property type="match status" value="1"/>
</dbReference>
<dbReference type="InterPro" id="IPR036388">
    <property type="entry name" value="WH-like_DNA-bd_sf"/>
</dbReference>